<dbReference type="Gene3D" id="2.60.40.10">
    <property type="entry name" value="Immunoglobulins"/>
    <property type="match status" value="1"/>
</dbReference>
<dbReference type="STRING" id="1703345.A3860_16185"/>
<comment type="caution">
    <text evidence="3">The sequence shown here is derived from an EMBL/GenBank/DDBJ whole genome shotgun (WGS) entry which is preliminary data.</text>
</comment>
<dbReference type="InterPro" id="IPR026444">
    <property type="entry name" value="Secre_tail"/>
</dbReference>
<dbReference type="EMBL" id="LVYD01000024">
    <property type="protein sequence ID" value="OQP65210.1"/>
    <property type="molecule type" value="Genomic_DNA"/>
</dbReference>
<dbReference type="Proteomes" id="UP000192796">
    <property type="component" value="Unassembled WGS sequence"/>
</dbReference>
<accession>A0A1V9G3R2</accession>
<dbReference type="RefSeq" id="WP_081145985.1">
    <property type="nucleotide sequence ID" value="NZ_LVYD01000024.1"/>
</dbReference>
<feature type="domain" description="Secretion system C-terminal sorting" evidence="2">
    <location>
        <begin position="364"/>
        <end position="432"/>
    </location>
</feature>
<evidence type="ECO:0000313" key="4">
    <source>
        <dbReference type="Proteomes" id="UP000192796"/>
    </source>
</evidence>
<dbReference type="AlphaFoldDB" id="A0A1V9G3R2"/>
<feature type="signal peptide" evidence="1">
    <location>
        <begin position="1"/>
        <end position="19"/>
    </location>
</feature>
<dbReference type="NCBIfam" id="TIGR04183">
    <property type="entry name" value="Por_Secre_tail"/>
    <property type="match status" value="1"/>
</dbReference>
<dbReference type="OrthoDB" id="639955at2"/>
<dbReference type="Pfam" id="PF18962">
    <property type="entry name" value="Por_Secre_tail"/>
    <property type="match status" value="1"/>
</dbReference>
<protein>
    <recommendedName>
        <fullName evidence="2">Secretion system C-terminal sorting domain-containing protein</fullName>
    </recommendedName>
</protein>
<name>A0A1V9G3R2_9BACT</name>
<evidence type="ECO:0000256" key="1">
    <source>
        <dbReference type="SAM" id="SignalP"/>
    </source>
</evidence>
<organism evidence="3 4">
    <name type="scientific">Niastella vici</name>
    <dbReference type="NCBI Taxonomy" id="1703345"/>
    <lineage>
        <taxon>Bacteria</taxon>
        <taxon>Pseudomonadati</taxon>
        <taxon>Bacteroidota</taxon>
        <taxon>Chitinophagia</taxon>
        <taxon>Chitinophagales</taxon>
        <taxon>Chitinophagaceae</taxon>
        <taxon>Niastella</taxon>
    </lineage>
</organism>
<feature type="chain" id="PRO_5013048520" description="Secretion system C-terminal sorting domain-containing protein" evidence="1">
    <location>
        <begin position="20"/>
        <end position="436"/>
    </location>
</feature>
<sequence length="436" mass="46582">MKKIYSFIMVSIIAMTANAQMVFNENFSGYTNGNLNGQGPVGNLWASAGSGSDVQVANTTPLIYSGYTSGTQYVTVSTGNNKSSSRAFTSDISTTTAKTIYMSFVIKATDAKKNNVDYNISLLDNSGTPVNALQFYAKDVTISGTDFLMFGISTNGSNVVYTGVNYSFATTYLVVIRYDIISGSNNDQAYLWVNPSLGSEPTTGSANISLTGGESYGAGAAFHALNITQTSLTPNAAYDAFRIAYGATSPIAWTNLSPAGAPLPVQLTSFNANEDGLNTKLIWNTVEESGIDSYVIERSNDGRTFTAIGSVKAANLKTYSFTDAQAASQNSFYRLKMIEQDGSFKYSYIISVKSKLSLDISLSPNPVKSSLMIQHPKAGVNGHIQIISAAGQTLKDIRLSANAVISNVDMSGFTSGLYHVVFRNGSDVFSKTVLKQ</sequence>
<proteinExistence type="predicted"/>
<keyword evidence="1" id="KW-0732">Signal</keyword>
<evidence type="ECO:0000313" key="3">
    <source>
        <dbReference type="EMBL" id="OQP65210.1"/>
    </source>
</evidence>
<evidence type="ECO:0000259" key="2">
    <source>
        <dbReference type="Pfam" id="PF18962"/>
    </source>
</evidence>
<dbReference type="InterPro" id="IPR013783">
    <property type="entry name" value="Ig-like_fold"/>
</dbReference>
<keyword evidence="4" id="KW-1185">Reference proteome</keyword>
<gene>
    <name evidence="3" type="ORF">A3860_16185</name>
</gene>
<reference evidence="3 4" key="1">
    <citation type="submission" date="2016-03" db="EMBL/GenBank/DDBJ databases">
        <title>Niastella vici sp. nov., isolated from farmland soil.</title>
        <authorList>
            <person name="Chen L."/>
            <person name="Wang D."/>
            <person name="Yang S."/>
            <person name="Wang G."/>
        </authorList>
    </citation>
    <scope>NUCLEOTIDE SEQUENCE [LARGE SCALE GENOMIC DNA]</scope>
    <source>
        <strain evidence="3 4">DJ57</strain>
    </source>
</reference>